<dbReference type="SUPFAM" id="SSF50729">
    <property type="entry name" value="PH domain-like"/>
    <property type="match status" value="2"/>
</dbReference>
<feature type="compositionally biased region" description="Basic and acidic residues" evidence="2">
    <location>
        <begin position="179"/>
        <end position="189"/>
    </location>
</feature>
<feature type="region of interest" description="Disordered" evidence="2">
    <location>
        <begin position="720"/>
        <end position="740"/>
    </location>
</feature>
<keyword evidence="5" id="KW-1185">Reference proteome</keyword>
<dbReference type="InterPro" id="IPR052223">
    <property type="entry name" value="Actin_Cytoskeleton_Reg"/>
</dbReference>
<keyword evidence="1" id="KW-0175">Coiled coil</keyword>
<evidence type="ECO:0000256" key="2">
    <source>
        <dbReference type="SAM" id="MobiDB-lite"/>
    </source>
</evidence>
<dbReference type="PANTHER" id="PTHR17271:SF1">
    <property type="entry name" value="PROTEIN OUTSPREAD"/>
    <property type="match status" value="1"/>
</dbReference>
<name>A0A9N9X861_PHACE</name>
<evidence type="ECO:0000259" key="3">
    <source>
        <dbReference type="PROSITE" id="PS50003"/>
    </source>
</evidence>
<dbReference type="GO" id="GO:0051015">
    <property type="term" value="F:actin filament binding"/>
    <property type="evidence" value="ECO:0007669"/>
    <property type="project" value="TreeGrafter"/>
</dbReference>
<feature type="non-terminal residue" evidence="4">
    <location>
        <position position="1"/>
    </location>
</feature>
<feature type="compositionally biased region" description="Basic and acidic residues" evidence="2">
    <location>
        <begin position="347"/>
        <end position="361"/>
    </location>
</feature>
<evidence type="ECO:0000313" key="5">
    <source>
        <dbReference type="Proteomes" id="UP001153737"/>
    </source>
</evidence>
<dbReference type="Proteomes" id="UP001153737">
    <property type="component" value="Chromosome 9"/>
</dbReference>
<reference evidence="4" key="2">
    <citation type="submission" date="2022-10" db="EMBL/GenBank/DDBJ databases">
        <authorList>
            <consortium name="ENA_rothamsted_submissions"/>
            <consortium name="culmorum"/>
            <person name="King R."/>
        </authorList>
    </citation>
    <scope>NUCLEOTIDE SEQUENCE</scope>
</reference>
<feature type="domain" description="PH" evidence="3">
    <location>
        <begin position="1"/>
        <end position="83"/>
    </location>
</feature>
<gene>
    <name evidence="4" type="ORF">PHAECO_LOCUS12991</name>
</gene>
<protein>
    <recommendedName>
        <fullName evidence="3">PH domain-containing protein</fullName>
    </recommendedName>
</protein>
<feature type="compositionally biased region" description="Basic and acidic residues" evidence="2">
    <location>
        <begin position="728"/>
        <end position="740"/>
    </location>
</feature>
<dbReference type="OrthoDB" id="9942268at2759"/>
<dbReference type="EMBL" id="OU896715">
    <property type="protein sequence ID" value="CAG9825372.1"/>
    <property type="molecule type" value="Genomic_DNA"/>
</dbReference>
<evidence type="ECO:0000256" key="1">
    <source>
        <dbReference type="SAM" id="Coils"/>
    </source>
</evidence>
<dbReference type="Pfam" id="PF00169">
    <property type="entry name" value="PH"/>
    <property type="match status" value="2"/>
</dbReference>
<feature type="compositionally biased region" description="Polar residues" evidence="2">
    <location>
        <begin position="120"/>
        <end position="129"/>
    </location>
</feature>
<feature type="non-terminal residue" evidence="4">
    <location>
        <position position="1503"/>
    </location>
</feature>
<feature type="compositionally biased region" description="Basic and acidic residues" evidence="2">
    <location>
        <begin position="132"/>
        <end position="145"/>
    </location>
</feature>
<organism evidence="4 5">
    <name type="scientific">Phaedon cochleariae</name>
    <name type="common">Mustard beetle</name>
    <dbReference type="NCBI Taxonomy" id="80249"/>
    <lineage>
        <taxon>Eukaryota</taxon>
        <taxon>Metazoa</taxon>
        <taxon>Ecdysozoa</taxon>
        <taxon>Arthropoda</taxon>
        <taxon>Hexapoda</taxon>
        <taxon>Insecta</taxon>
        <taxon>Pterygota</taxon>
        <taxon>Neoptera</taxon>
        <taxon>Endopterygota</taxon>
        <taxon>Coleoptera</taxon>
        <taxon>Polyphaga</taxon>
        <taxon>Cucujiformia</taxon>
        <taxon>Chrysomeloidea</taxon>
        <taxon>Chrysomelidae</taxon>
        <taxon>Chrysomelinae</taxon>
        <taxon>Chrysomelini</taxon>
        <taxon>Phaedon</taxon>
    </lineage>
</organism>
<dbReference type="PANTHER" id="PTHR17271">
    <property type="entry name" value="PLECKSTRIN HOMOLOGY PH DOMAIN-CONTAINING PROTEIN"/>
    <property type="match status" value="1"/>
</dbReference>
<feature type="compositionally biased region" description="Basic residues" evidence="2">
    <location>
        <begin position="384"/>
        <end position="395"/>
    </location>
</feature>
<feature type="region of interest" description="Disordered" evidence="2">
    <location>
        <begin position="88"/>
        <end position="189"/>
    </location>
</feature>
<feature type="coiled-coil region" evidence="1">
    <location>
        <begin position="1390"/>
        <end position="1497"/>
    </location>
</feature>
<dbReference type="InterPro" id="IPR001849">
    <property type="entry name" value="PH_domain"/>
</dbReference>
<feature type="region of interest" description="Disordered" evidence="2">
    <location>
        <begin position="327"/>
        <end position="408"/>
    </location>
</feature>
<feature type="region of interest" description="Disordered" evidence="2">
    <location>
        <begin position="414"/>
        <end position="433"/>
    </location>
</feature>
<sequence length="1503" mass="169598">RWQRRWFVLYDDGKLNYSVDEHPDTIPQGSVDMCQVLEVTGAEQLTGHAHSLALTSPDRVTFVKAASREDARWWVDCLAVFPRRHKRNATFPGGRASPSLPHLGRSASPQPPRPRHLSVTGPSPRTNFETPPLREREGTKAEGRGRVGVSAPIETPTCVTPPSSLLRPDYLMSSGSPPTRDKLRGGDKARVRRDWRNERLRDIATALTDRSPESSLALPAEGLLHLKKGWLWMKTSNSDWARRWIVLCCPTTPTLQIYRDQDEQSAPELSVELSSVTDCVEVPTESKYGFEVRWAGPTLTLSALAQGIRSNWLQALKKATPIMESTVTVESPISPSTPRSILASSDEEYRTASEGGRRGSEDWTDLPASPRPSALGRLKERGGGRPKPRLPRGHSRQSTLDSTSTDEMDCAIREGGARSEEEEGEAEGLRRKLSKAEEGVRQLEEEIARLKKFQSDAAIREKKAKEMLATLENAESALNQRNSQIELDFLKEQRVLQRRLAEAEESARLHEEKCDILTRDLLAKQRALSSLQEEMNGCNDRLAREREENDKLYKRMQELEGKYNFKNEMFNTDSIGELTNINLDLDIDDLNQNEIREYCLDLKGRFERAIVEIRAVKKALKECEETSDRFELANFSLTETIGLLNGEHEHEVKLLVQRLEHMTAKSVAAERQLKVKAKTEAKDKRRSLSLKGRESVSINKEVEDKVTELEAKILALERGKSKRRYKRDRSSERASPIDDKHLRRLRRKSLDSATSSEPMKLLVRLSTLESKVTNVHTSNESLNTLHGSISDLSKAKDEPNSDGKSNLDVDYLLSCAKLKVDECLQNVGILKSTNRRRSSSPSIDRLLSLENSLNELLDILNKRDCSLSAAETDVINTSATAVVKQLQTLLLDKLTSLAEKKMHLQENHQWDANARLEMLAEKVAYENILVSRIQEALLTAVNSETVCERLINKEIRETAYLIIGLQQKVNGTSEKNPLPCRTSVDYLSKVLAKCLVSASRGFKSCRNFVATKGPSLDLLLEEKQKLDTLLASHKALKLPQLAESLASETMSLTSDRSCRLRSLALTDETLNEFGKTARQVVNAELIRSEINHVLHRAAQIYRSNVDEDHTFFFGFFASEMAALELFADSVNEALYEEIDRSVAELTDLYQNCLNKLLKQNWRYRVELERTPQSSANLLREYAEVVAHKALIDARISVLAGKFSPTTTTTDNVDGRADTLASWAENEEGWAHLRGQTAVDERLEAEFACMMERFGRECYASVGQREMEEVAGYLDEMASKVMELRGGFDVPSTEGEAIILRSWSDICQKCIKLRNDLEEVRVSLDKPNTLKRSKSSADARPAYLATEYLTQVEHLRAAYRGAQVVCGDRAAVERLQQLGERVLQAMEQWHRRTVQEMREAHAQEVDLLKQEKDQALAEETQATLAALDAMRKAHVAEVQREVAKFKREFARQRRDTVSELSDRLSAKSLEAAALDERLGTATRQLAHAQQHISRLERNPQISMQ</sequence>
<dbReference type="Gene3D" id="2.30.29.30">
    <property type="entry name" value="Pleckstrin-homology domain (PH domain)/Phosphotyrosine-binding domain (PTB)"/>
    <property type="match status" value="2"/>
</dbReference>
<dbReference type="PROSITE" id="PS50003">
    <property type="entry name" value="PH_DOMAIN"/>
    <property type="match status" value="2"/>
</dbReference>
<reference evidence="4" key="1">
    <citation type="submission" date="2022-01" db="EMBL/GenBank/DDBJ databases">
        <authorList>
            <person name="King R."/>
        </authorList>
    </citation>
    <scope>NUCLEOTIDE SEQUENCE</scope>
</reference>
<feature type="domain" description="PH" evidence="3">
    <location>
        <begin position="224"/>
        <end position="321"/>
    </location>
</feature>
<feature type="compositionally biased region" description="Polar residues" evidence="2">
    <location>
        <begin position="327"/>
        <end position="343"/>
    </location>
</feature>
<evidence type="ECO:0000313" key="4">
    <source>
        <dbReference type="EMBL" id="CAG9825372.1"/>
    </source>
</evidence>
<proteinExistence type="predicted"/>
<accession>A0A9N9X861</accession>
<dbReference type="GO" id="GO:0015629">
    <property type="term" value="C:actin cytoskeleton"/>
    <property type="evidence" value="ECO:0007669"/>
    <property type="project" value="TreeGrafter"/>
</dbReference>
<dbReference type="InterPro" id="IPR011993">
    <property type="entry name" value="PH-like_dom_sf"/>
</dbReference>
<dbReference type="SMART" id="SM00233">
    <property type="entry name" value="PH"/>
    <property type="match status" value="2"/>
</dbReference>